<keyword evidence="2" id="KW-1185">Reference proteome</keyword>
<name>A0A9K3JXG7_HELAN</name>
<dbReference type="AlphaFoldDB" id="A0A9K3JXG7"/>
<gene>
    <name evidence="1" type="ORF">HanXRQr2_Chr01g0033321</name>
</gene>
<evidence type="ECO:0000313" key="2">
    <source>
        <dbReference type="Proteomes" id="UP000215914"/>
    </source>
</evidence>
<comment type="caution">
    <text evidence="1">The sequence shown here is derived from an EMBL/GenBank/DDBJ whole genome shotgun (WGS) entry which is preliminary data.</text>
</comment>
<dbReference type="Gramene" id="mRNA:HanXRQr2_Chr01g0033321">
    <property type="protein sequence ID" value="mRNA:HanXRQr2_Chr01g0033321"/>
    <property type="gene ID" value="HanXRQr2_Chr01g0033321"/>
</dbReference>
<accession>A0A9K3JXG7</accession>
<sequence length="62" mass="6849">MSSTLTLSIIFYGIQVKGKYGWRRFVLDGRRGFTDYSTVVPSSGWRSGFRASGRAKGLAAVE</sequence>
<reference evidence="1" key="1">
    <citation type="journal article" date="2017" name="Nature">
        <title>The sunflower genome provides insights into oil metabolism, flowering and Asterid evolution.</title>
        <authorList>
            <person name="Badouin H."/>
            <person name="Gouzy J."/>
            <person name="Grassa C.J."/>
            <person name="Murat F."/>
            <person name="Staton S.E."/>
            <person name="Cottret L."/>
            <person name="Lelandais-Briere C."/>
            <person name="Owens G.L."/>
            <person name="Carrere S."/>
            <person name="Mayjonade B."/>
            <person name="Legrand L."/>
            <person name="Gill N."/>
            <person name="Kane N.C."/>
            <person name="Bowers J.E."/>
            <person name="Hubner S."/>
            <person name="Bellec A."/>
            <person name="Berard A."/>
            <person name="Berges H."/>
            <person name="Blanchet N."/>
            <person name="Boniface M.C."/>
            <person name="Brunel D."/>
            <person name="Catrice O."/>
            <person name="Chaidir N."/>
            <person name="Claudel C."/>
            <person name="Donnadieu C."/>
            <person name="Faraut T."/>
            <person name="Fievet G."/>
            <person name="Helmstetter N."/>
            <person name="King M."/>
            <person name="Knapp S.J."/>
            <person name="Lai Z."/>
            <person name="Le Paslier M.C."/>
            <person name="Lippi Y."/>
            <person name="Lorenzon L."/>
            <person name="Mandel J.R."/>
            <person name="Marage G."/>
            <person name="Marchand G."/>
            <person name="Marquand E."/>
            <person name="Bret-Mestries E."/>
            <person name="Morien E."/>
            <person name="Nambeesan S."/>
            <person name="Nguyen T."/>
            <person name="Pegot-Espagnet P."/>
            <person name="Pouilly N."/>
            <person name="Raftis F."/>
            <person name="Sallet E."/>
            <person name="Schiex T."/>
            <person name="Thomas J."/>
            <person name="Vandecasteele C."/>
            <person name="Vares D."/>
            <person name="Vear F."/>
            <person name="Vautrin S."/>
            <person name="Crespi M."/>
            <person name="Mangin B."/>
            <person name="Burke J.M."/>
            <person name="Salse J."/>
            <person name="Munos S."/>
            <person name="Vincourt P."/>
            <person name="Rieseberg L.H."/>
            <person name="Langlade N.B."/>
        </authorList>
    </citation>
    <scope>NUCLEOTIDE SEQUENCE</scope>
    <source>
        <tissue evidence="1">Leaves</tissue>
    </source>
</reference>
<dbReference type="Proteomes" id="UP000215914">
    <property type="component" value="Unassembled WGS sequence"/>
</dbReference>
<organism evidence="1 2">
    <name type="scientific">Helianthus annuus</name>
    <name type="common">Common sunflower</name>
    <dbReference type="NCBI Taxonomy" id="4232"/>
    <lineage>
        <taxon>Eukaryota</taxon>
        <taxon>Viridiplantae</taxon>
        <taxon>Streptophyta</taxon>
        <taxon>Embryophyta</taxon>
        <taxon>Tracheophyta</taxon>
        <taxon>Spermatophyta</taxon>
        <taxon>Magnoliopsida</taxon>
        <taxon>eudicotyledons</taxon>
        <taxon>Gunneridae</taxon>
        <taxon>Pentapetalae</taxon>
        <taxon>asterids</taxon>
        <taxon>campanulids</taxon>
        <taxon>Asterales</taxon>
        <taxon>Asteraceae</taxon>
        <taxon>Asteroideae</taxon>
        <taxon>Heliantheae alliance</taxon>
        <taxon>Heliantheae</taxon>
        <taxon>Helianthus</taxon>
    </lineage>
</organism>
<reference evidence="1" key="2">
    <citation type="submission" date="2020-06" db="EMBL/GenBank/DDBJ databases">
        <title>Helianthus annuus Genome sequencing and assembly Release 2.</title>
        <authorList>
            <person name="Gouzy J."/>
            <person name="Langlade N."/>
            <person name="Munos S."/>
        </authorList>
    </citation>
    <scope>NUCLEOTIDE SEQUENCE</scope>
    <source>
        <tissue evidence="1">Leaves</tissue>
    </source>
</reference>
<evidence type="ECO:0000313" key="1">
    <source>
        <dbReference type="EMBL" id="KAF5822984.1"/>
    </source>
</evidence>
<proteinExistence type="predicted"/>
<protein>
    <submittedName>
        <fullName evidence="1">Uncharacterized protein</fullName>
    </submittedName>
</protein>
<dbReference type="EMBL" id="MNCJ02000316">
    <property type="protein sequence ID" value="KAF5822984.1"/>
    <property type="molecule type" value="Genomic_DNA"/>
</dbReference>